<proteinExistence type="predicted"/>
<dbReference type="PANTHER" id="PTHR45843">
    <property type="entry name" value="PEPTIDYL-PROLYL CIS-TRANS ISOMERASE-LIKE 4"/>
    <property type="match status" value="1"/>
</dbReference>
<feature type="compositionally biased region" description="Basic and acidic residues" evidence="3">
    <location>
        <begin position="86"/>
        <end position="100"/>
    </location>
</feature>
<evidence type="ECO:0000313" key="5">
    <source>
        <dbReference type="Proteomes" id="UP000054047"/>
    </source>
</evidence>
<dbReference type="Proteomes" id="UP000054047">
    <property type="component" value="Unassembled WGS sequence"/>
</dbReference>
<evidence type="ECO:0000256" key="3">
    <source>
        <dbReference type="SAM" id="MobiDB-lite"/>
    </source>
</evidence>
<comment type="subcellular location">
    <subcellularLocation>
        <location evidence="1">Nucleus</location>
    </subcellularLocation>
</comment>
<keyword evidence="5" id="KW-1185">Reference proteome</keyword>
<feature type="region of interest" description="Disordered" evidence="3">
    <location>
        <begin position="27"/>
        <end position="142"/>
    </location>
</feature>
<evidence type="ECO:0000256" key="1">
    <source>
        <dbReference type="ARBA" id="ARBA00004123"/>
    </source>
</evidence>
<name>A0A0C2F1Y5_9BILA</name>
<dbReference type="AlphaFoldDB" id="A0A0C2F1Y5"/>
<feature type="compositionally biased region" description="Basic and acidic residues" evidence="3">
    <location>
        <begin position="37"/>
        <end position="53"/>
    </location>
</feature>
<keyword evidence="2" id="KW-0539">Nucleus</keyword>
<accession>A0A0C2F1Y5</accession>
<organism evidence="4 5">
    <name type="scientific">Ancylostoma duodenale</name>
    <dbReference type="NCBI Taxonomy" id="51022"/>
    <lineage>
        <taxon>Eukaryota</taxon>
        <taxon>Metazoa</taxon>
        <taxon>Ecdysozoa</taxon>
        <taxon>Nematoda</taxon>
        <taxon>Chromadorea</taxon>
        <taxon>Rhabditida</taxon>
        <taxon>Rhabditina</taxon>
        <taxon>Rhabditomorpha</taxon>
        <taxon>Strongyloidea</taxon>
        <taxon>Ancylostomatidae</taxon>
        <taxon>Ancylostomatinae</taxon>
        <taxon>Ancylostoma</taxon>
    </lineage>
</organism>
<feature type="compositionally biased region" description="Basic and acidic residues" evidence="3">
    <location>
        <begin position="112"/>
        <end position="122"/>
    </location>
</feature>
<dbReference type="EMBL" id="KN795516">
    <property type="protein sequence ID" value="KIH42545.1"/>
    <property type="molecule type" value="Genomic_DNA"/>
</dbReference>
<dbReference type="GO" id="GO:0005634">
    <property type="term" value="C:nucleus"/>
    <property type="evidence" value="ECO:0007669"/>
    <property type="project" value="UniProtKB-SubCell"/>
</dbReference>
<gene>
    <name evidence="4" type="ORF">ANCDUO_27470</name>
</gene>
<evidence type="ECO:0000313" key="4">
    <source>
        <dbReference type="EMBL" id="KIH42545.1"/>
    </source>
</evidence>
<dbReference type="OrthoDB" id="10431120at2759"/>
<dbReference type="InterPro" id="IPR035542">
    <property type="entry name" value="CRIP"/>
</dbReference>
<reference evidence="4 5" key="1">
    <citation type="submission" date="2013-12" db="EMBL/GenBank/DDBJ databases">
        <title>Draft genome of the parsitic nematode Ancylostoma duodenale.</title>
        <authorList>
            <person name="Mitreva M."/>
        </authorList>
    </citation>
    <scope>NUCLEOTIDE SEQUENCE [LARGE SCALE GENOMIC DNA]</scope>
    <source>
        <strain evidence="4 5">Zhejiang</strain>
    </source>
</reference>
<evidence type="ECO:0000256" key="2">
    <source>
        <dbReference type="ARBA" id="ARBA00023242"/>
    </source>
</evidence>
<dbReference type="PANTHER" id="PTHR45843:SF1">
    <property type="entry name" value="PEPTIDYL-PROLYL CIS-TRANS ISOMERASE-LIKE 4"/>
    <property type="match status" value="1"/>
</dbReference>
<sequence length="196" mass="21822">MDNVLIDDRRIHVDFSQSVAKLHQWDRATTIAQKKGPFTERGTESKRNDEGKSSKKRGGLLNAEESEVQKEEEGKGPPAEMMTYHKNSEKAIEALKRIPEEDPGVENGTLEGMRDQEAERRSGRSQGRTDQAVETGGEGAENEVRAVRKGGEIDHVIAIDRVHRLEKSIGNSGLSASFLAPLTEPQYWSLILFVVK</sequence>
<protein>
    <submittedName>
        <fullName evidence="4">Uncharacterized protein</fullName>
    </submittedName>
</protein>